<dbReference type="OrthoDB" id="5596422at2759"/>
<dbReference type="STRING" id="1745343.A0A2J6QAZ7"/>
<evidence type="ECO:0000313" key="3">
    <source>
        <dbReference type="EMBL" id="PMD23425.1"/>
    </source>
</evidence>
<dbReference type="SUPFAM" id="SSF54495">
    <property type="entry name" value="UBC-like"/>
    <property type="match status" value="1"/>
</dbReference>
<sequence length="345" mass="37820">MVSQRLSSLSAVRKQHLLVEFSSLRYACPHGVFMSLTPGDPTLWSGVIFVRKGPYSPAVLRFQISFPQTYPSLPPLVTFSTDIFHPLVTPLSTYMYTTDIQDSGTVSATDEERLPPGGFSLRHGFPTWFGRASSRRSAERARGGSVLTPGRGGVESPGSGTGDSPSASGSGGTAGQSSERRKSEVSTYDVLRYIRSTFDDEEVLDSVPLEAAGNPGAWHAWRSYRVKSGKILNVEALGKEKMAWHEGLSEGEEEKRRQGGYQRLPGGSSSSMTNRRPGEWSWDGVWEVRVKRGVENSVAEAALYGKDAGNDLIRFLSMEGEEVETIKENIKRSLEVVEPQRRGVA</sequence>
<protein>
    <submittedName>
        <fullName evidence="3">UBC-like protein</fullName>
    </submittedName>
</protein>
<evidence type="ECO:0000259" key="2">
    <source>
        <dbReference type="Pfam" id="PF00179"/>
    </source>
</evidence>
<proteinExistence type="predicted"/>
<name>A0A2J6QAZ7_9HELO</name>
<dbReference type="CDD" id="cd23814">
    <property type="entry name" value="UEV_AKTIP"/>
    <property type="match status" value="1"/>
</dbReference>
<feature type="domain" description="UBC core" evidence="2">
    <location>
        <begin position="34"/>
        <end position="89"/>
    </location>
</feature>
<dbReference type="AlphaFoldDB" id="A0A2J6QAZ7"/>
<dbReference type="Pfam" id="PF00179">
    <property type="entry name" value="UQ_con"/>
    <property type="match status" value="1"/>
</dbReference>
<dbReference type="Proteomes" id="UP000235672">
    <property type="component" value="Unassembled WGS sequence"/>
</dbReference>
<keyword evidence="4" id="KW-1185">Reference proteome</keyword>
<evidence type="ECO:0000256" key="1">
    <source>
        <dbReference type="SAM" id="MobiDB-lite"/>
    </source>
</evidence>
<accession>A0A2J6QAZ7</accession>
<dbReference type="InterPro" id="IPR016135">
    <property type="entry name" value="UBQ-conjugating_enzyme/RWD"/>
</dbReference>
<dbReference type="Gene3D" id="3.10.110.10">
    <property type="entry name" value="Ubiquitin Conjugating Enzyme"/>
    <property type="match status" value="1"/>
</dbReference>
<organism evidence="3 4">
    <name type="scientific">Hyaloscypha hepaticicola</name>
    <dbReference type="NCBI Taxonomy" id="2082293"/>
    <lineage>
        <taxon>Eukaryota</taxon>
        <taxon>Fungi</taxon>
        <taxon>Dikarya</taxon>
        <taxon>Ascomycota</taxon>
        <taxon>Pezizomycotina</taxon>
        <taxon>Leotiomycetes</taxon>
        <taxon>Helotiales</taxon>
        <taxon>Hyaloscyphaceae</taxon>
        <taxon>Hyaloscypha</taxon>
    </lineage>
</organism>
<dbReference type="InterPro" id="IPR000608">
    <property type="entry name" value="UBC"/>
</dbReference>
<reference evidence="3 4" key="1">
    <citation type="submission" date="2016-05" db="EMBL/GenBank/DDBJ databases">
        <title>A degradative enzymes factory behind the ericoid mycorrhizal symbiosis.</title>
        <authorList>
            <consortium name="DOE Joint Genome Institute"/>
            <person name="Martino E."/>
            <person name="Morin E."/>
            <person name="Grelet G."/>
            <person name="Kuo A."/>
            <person name="Kohler A."/>
            <person name="Daghino S."/>
            <person name="Barry K."/>
            <person name="Choi C."/>
            <person name="Cichocki N."/>
            <person name="Clum A."/>
            <person name="Copeland A."/>
            <person name="Hainaut M."/>
            <person name="Haridas S."/>
            <person name="Labutti K."/>
            <person name="Lindquist E."/>
            <person name="Lipzen A."/>
            <person name="Khouja H.-R."/>
            <person name="Murat C."/>
            <person name="Ohm R."/>
            <person name="Olson A."/>
            <person name="Spatafora J."/>
            <person name="Veneault-Fourrey C."/>
            <person name="Henrissat B."/>
            <person name="Grigoriev I."/>
            <person name="Martin F."/>
            <person name="Perotto S."/>
        </authorList>
    </citation>
    <scope>NUCLEOTIDE SEQUENCE [LARGE SCALE GENOMIC DNA]</scope>
    <source>
        <strain evidence="3 4">UAMH 7357</strain>
    </source>
</reference>
<gene>
    <name evidence="3" type="ORF">NA56DRAFT_568686</name>
</gene>
<dbReference type="EMBL" id="KZ613475">
    <property type="protein sequence ID" value="PMD23425.1"/>
    <property type="molecule type" value="Genomic_DNA"/>
</dbReference>
<feature type="region of interest" description="Disordered" evidence="1">
    <location>
        <begin position="132"/>
        <end position="183"/>
    </location>
</feature>
<evidence type="ECO:0000313" key="4">
    <source>
        <dbReference type="Proteomes" id="UP000235672"/>
    </source>
</evidence>
<feature type="region of interest" description="Disordered" evidence="1">
    <location>
        <begin position="247"/>
        <end position="278"/>
    </location>
</feature>
<feature type="compositionally biased region" description="Basic and acidic residues" evidence="1">
    <location>
        <begin position="247"/>
        <end position="257"/>
    </location>
</feature>
<feature type="compositionally biased region" description="Gly residues" evidence="1">
    <location>
        <begin position="150"/>
        <end position="161"/>
    </location>
</feature>